<dbReference type="EMBL" id="QYBB01000006">
    <property type="protein sequence ID" value="RYC32672.1"/>
    <property type="molecule type" value="Genomic_DNA"/>
</dbReference>
<dbReference type="FunFam" id="3.20.20.450:FF:000001">
    <property type="entry name" value="Cyclic di-GMP phosphodiesterase yahA"/>
    <property type="match status" value="1"/>
</dbReference>
<dbReference type="OrthoDB" id="9814202at2"/>
<organism evidence="3 4">
    <name type="scientific">Lichenibacterium minor</name>
    <dbReference type="NCBI Taxonomy" id="2316528"/>
    <lineage>
        <taxon>Bacteria</taxon>
        <taxon>Pseudomonadati</taxon>
        <taxon>Pseudomonadota</taxon>
        <taxon>Alphaproteobacteria</taxon>
        <taxon>Hyphomicrobiales</taxon>
        <taxon>Lichenihabitantaceae</taxon>
        <taxon>Lichenibacterium</taxon>
    </lineage>
</organism>
<comment type="caution">
    <text evidence="3">The sequence shown here is derived from an EMBL/GenBank/DDBJ whole genome shotgun (WGS) entry which is preliminary data.</text>
</comment>
<dbReference type="InterPro" id="IPR052155">
    <property type="entry name" value="Biofilm_reg_signaling"/>
</dbReference>
<reference evidence="3 4" key="1">
    <citation type="submission" date="2018-12" db="EMBL/GenBank/DDBJ databases">
        <authorList>
            <person name="Grouzdev D.S."/>
            <person name="Krutkina M.S."/>
        </authorList>
    </citation>
    <scope>NUCLEOTIDE SEQUENCE [LARGE SCALE GENOMIC DNA]</scope>
    <source>
        <strain evidence="3 4">RmlP026</strain>
    </source>
</reference>
<dbReference type="Proteomes" id="UP000290759">
    <property type="component" value="Unassembled WGS sequence"/>
</dbReference>
<dbReference type="Pfam" id="PF12860">
    <property type="entry name" value="PAS_7"/>
    <property type="match status" value="1"/>
</dbReference>
<evidence type="ECO:0000313" key="4">
    <source>
        <dbReference type="Proteomes" id="UP000290759"/>
    </source>
</evidence>
<dbReference type="InterPro" id="IPR001633">
    <property type="entry name" value="EAL_dom"/>
</dbReference>
<feature type="domain" description="GGDEF" evidence="2">
    <location>
        <begin position="514"/>
        <end position="653"/>
    </location>
</feature>
<dbReference type="InterPro" id="IPR029787">
    <property type="entry name" value="Nucleotide_cyclase"/>
</dbReference>
<feature type="domain" description="EAL" evidence="1">
    <location>
        <begin position="662"/>
        <end position="910"/>
    </location>
</feature>
<keyword evidence="4" id="KW-1185">Reference proteome</keyword>
<accession>A0A4Q2U8C5</accession>
<dbReference type="NCBIfam" id="TIGR00254">
    <property type="entry name" value="GGDEF"/>
    <property type="match status" value="1"/>
</dbReference>
<dbReference type="SMART" id="SM00267">
    <property type="entry name" value="GGDEF"/>
    <property type="match status" value="1"/>
</dbReference>
<dbReference type="SUPFAM" id="SSF55073">
    <property type="entry name" value="Nucleotide cyclase"/>
    <property type="match status" value="1"/>
</dbReference>
<dbReference type="SMART" id="SM00052">
    <property type="entry name" value="EAL"/>
    <property type="match status" value="1"/>
</dbReference>
<dbReference type="InterPro" id="IPR035919">
    <property type="entry name" value="EAL_sf"/>
</dbReference>
<dbReference type="AlphaFoldDB" id="A0A4Q2U8C5"/>
<name>A0A4Q2U8C5_9HYPH</name>
<dbReference type="Gene3D" id="3.20.20.450">
    <property type="entry name" value="EAL domain"/>
    <property type="match status" value="1"/>
</dbReference>
<dbReference type="SUPFAM" id="SSF141868">
    <property type="entry name" value="EAL domain-like"/>
    <property type="match status" value="1"/>
</dbReference>
<dbReference type="InterPro" id="IPR000160">
    <property type="entry name" value="GGDEF_dom"/>
</dbReference>
<dbReference type="Pfam" id="PF22588">
    <property type="entry name" value="dCache_1_like"/>
    <property type="match status" value="1"/>
</dbReference>
<dbReference type="InterPro" id="IPR035965">
    <property type="entry name" value="PAS-like_dom_sf"/>
</dbReference>
<dbReference type="CDD" id="cd12915">
    <property type="entry name" value="PDC2_DGC_like"/>
    <property type="match status" value="1"/>
</dbReference>
<dbReference type="CDD" id="cd01948">
    <property type="entry name" value="EAL"/>
    <property type="match status" value="1"/>
</dbReference>
<dbReference type="PANTHER" id="PTHR44757">
    <property type="entry name" value="DIGUANYLATE CYCLASE DGCP"/>
    <property type="match status" value="1"/>
</dbReference>
<evidence type="ECO:0000259" key="1">
    <source>
        <dbReference type="PROSITE" id="PS50883"/>
    </source>
</evidence>
<proteinExistence type="predicted"/>
<gene>
    <name evidence="3" type="ORF">D3273_07350</name>
</gene>
<dbReference type="Pfam" id="PF00563">
    <property type="entry name" value="EAL"/>
    <property type="match status" value="1"/>
</dbReference>
<dbReference type="PANTHER" id="PTHR44757:SF2">
    <property type="entry name" value="BIOFILM ARCHITECTURE MAINTENANCE PROTEIN MBAA"/>
    <property type="match status" value="1"/>
</dbReference>
<dbReference type="Pfam" id="PF00990">
    <property type="entry name" value="GGDEF"/>
    <property type="match status" value="1"/>
</dbReference>
<dbReference type="PROSITE" id="PS50883">
    <property type="entry name" value="EAL"/>
    <property type="match status" value="1"/>
</dbReference>
<protein>
    <submittedName>
        <fullName evidence="3">EAL domain-containing protein</fullName>
    </submittedName>
</protein>
<dbReference type="SUPFAM" id="SSF55785">
    <property type="entry name" value="PYP-like sensor domain (PAS domain)"/>
    <property type="match status" value="1"/>
</dbReference>
<dbReference type="CDD" id="cd01949">
    <property type="entry name" value="GGDEF"/>
    <property type="match status" value="1"/>
</dbReference>
<dbReference type="Gene3D" id="3.30.450.20">
    <property type="entry name" value="PAS domain"/>
    <property type="match status" value="3"/>
</dbReference>
<reference evidence="3 4" key="2">
    <citation type="submission" date="2019-02" db="EMBL/GenBank/DDBJ databases">
        <title>'Lichenibacterium ramalinii' gen. nov. sp. nov., 'Lichenibacterium minor' gen. nov. sp. nov.</title>
        <authorList>
            <person name="Pankratov T."/>
        </authorList>
    </citation>
    <scope>NUCLEOTIDE SEQUENCE [LARGE SCALE GENOMIC DNA]</scope>
    <source>
        <strain evidence="3 4">RmlP026</strain>
    </source>
</reference>
<evidence type="ECO:0000313" key="3">
    <source>
        <dbReference type="EMBL" id="RYC32672.1"/>
    </source>
</evidence>
<dbReference type="InterPro" id="IPR054327">
    <property type="entry name" value="His-kinase-like_sensor"/>
</dbReference>
<dbReference type="Gene3D" id="3.30.70.270">
    <property type="match status" value="1"/>
</dbReference>
<dbReference type="InterPro" id="IPR043128">
    <property type="entry name" value="Rev_trsase/Diguanyl_cyclase"/>
</dbReference>
<dbReference type="CDD" id="cd12914">
    <property type="entry name" value="PDC1_DGC_like"/>
    <property type="match status" value="1"/>
</dbReference>
<evidence type="ECO:0000259" key="2">
    <source>
        <dbReference type="PROSITE" id="PS50887"/>
    </source>
</evidence>
<sequence>MPFRPQPAFMARQLARAFQPLRSLAVSGALFAAVLALVASLLARDLYRGAIHDTERELTSLATVLAEGADRALQSIELVQDAVADDIMDPSVRTEADFVRRASTFAVHDRLKTRSAALPQANAVTVVDDRGRLLNFSRRWPIPDVDLSDRDYFKALADDPALGRFVSHPVQNRGDGAWTIYVAHRVSSADGRFLGLVLGAVELSYFEKLFARVAPEPGDVLSMFRIDGTMIVRHPSLPDTIGRTFPQAGAVRILAANPSGSGVVRATSPVDGLERIVASQGLVHYPLLLSTSRTVAVALAAWHEQAVALGVAVGLLIAGLCAVVWTGTRQIKVQKRLVRSEAARVAAEERARGERVLRQDYARFGAALDSMSQGLCLFDAAHDLVVLNARFAAMYGVPAALRRPGTPLGALLDHLGGVMSAADGPRFAAELRSAAEARVPAALTCGLADGRIVGVSAEPVAGGGFVCTHEDETERRRAEATIAHMAHHDALTGLPNRLLLGAGTEELLASPERRRGAVLLLDLDGFKQVNDVHGHPFGDALLRQVAGRLRSTVGPQDLLARLGGDEFAIVQRGGPDLPGGAQPKDAVALAARIVDALRAPFAVDSSTVSIGTSIGVALADAAGGTPELLLRNADIALYRAKAAGQGVWCLYEARMEGEIRARRALEEDLRRAVEHREFLLHYQPIVEARCGVVLGYEALLRWRHPVRGLVPPAEFIPLAEETGLIREIGAWVLMRACADAAVWPEAATVAVNLSPAQFRDGDLLAEVALALAASGLPARRLELEITESVLLRDDRANLSVLRELHGLGVRIAMDDFGTGYSSLSYLRRFPFDKIKIDQSFVRDLFDSPENVAIVRAAIGLGRALGMTVLAEGVETAAERDVLTAEGCHELQGYLFGRPAPLAATRESAAA</sequence>
<dbReference type="PROSITE" id="PS50887">
    <property type="entry name" value="GGDEF"/>
    <property type="match status" value="1"/>
</dbReference>